<dbReference type="Pfam" id="PF01965">
    <property type="entry name" value="DJ-1_PfpI"/>
    <property type="match status" value="1"/>
</dbReference>
<dbReference type="CDD" id="cd03139">
    <property type="entry name" value="GATase1_PfpI_2"/>
    <property type="match status" value="1"/>
</dbReference>
<dbReference type="SUPFAM" id="SSF52317">
    <property type="entry name" value="Class I glutamine amidotransferase-like"/>
    <property type="match status" value="1"/>
</dbReference>
<dbReference type="PANTHER" id="PTHR43130:SF2">
    <property type="entry name" value="DJ-1_PFPI DOMAIN-CONTAINING PROTEIN"/>
    <property type="match status" value="1"/>
</dbReference>
<dbReference type="AlphaFoldDB" id="A0A1I0C8Q4"/>
<dbReference type="PANTHER" id="PTHR43130">
    <property type="entry name" value="ARAC-FAMILY TRANSCRIPTIONAL REGULATOR"/>
    <property type="match status" value="1"/>
</dbReference>
<evidence type="ECO:0000259" key="1">
    <source>
        <dbReference type="Pfam" id="PF01965"/>
    </source>
</evidence>
<evidence type="ECO:0000313" key="2">
    <source>
        <dbReference type="EMBL" id="SET15920.1"/>
    </source>
</evidence>
<protein>
    <submittedName>
        <fullName evidence="2">DJ-1/PfpI family protein</fullName>
    </submittedName>
</protein>
<dbReference type="EMBL" id="FOIJ01000002">
    <property type="protein sequence ID" value="SET15920.1"/>
    <property type="molecule type" value="Genomic_DNA"/>
</dbReference>
<name>A0A1I0C8Q4_9BACT</name>
<dbReference type="RefSeq" id="WP_093516019.1">
    <property type="nucleotide sequence ID" value="NZ_FOIJ01000002.1"/>
</dbReference>
<dbReference type="GO" id="GO:0006355">
    <property type="term" value="P:regulation of DNA-templated transcription"/>
    <property type="evidence" value="ECO:0007669"/>
    <property type="project" value="TreeGrafter"/>
</dbReference>
<organism evidence="2 3">
    <name type="scientific">Stigmatella erecta</name>
    <dbReference type="NCBI Taxonomy" id="83460"/>
    <lineage>
        <taxon>Bacteria</taxon>
        <taxon>Pseudomonadati</taxon>
        <taxon>Myxococcota</taxon>
        <taxon>Myxococcia</taxon>
        <taxon>Myxococcales</taxon>
        <taxon>Cystobacterineae</taxon>
        <taxon>Archangiaceae</taxon>
        <taxon>Stigmatella</taxon>
    </lineage>
</organism>
<sequence>MAEPLVIVFPLYPQVSFLDFMGPQAVLQAVPGAKLVFASVGGQPIREGALTLTDLTPLESVARCDVLCVPGGPSVDVMQDAVFMAAIRRLGTTARYVTSVCTGSLLLGMAGLLEGRRAACHWGMREILSDLGAIPDAGRVVRDGHVLTGGGVTAGIDFGLTLAAELAGPVVAQAIQLLLEYAPSPPFNAGRPETAPAEAMTFAQKEGPVDLQAECAAIRRLTAGYARRSA</sequence>
<evidence type="ECO:0000313" key="3">
    <source>
        <dbReference type="Proteomes" id="UP000199181"/>
    </source>
</evidence>
<dbReference type="Proteomes" id="UP000199181">
    <property type="component" value="Unassembled WGS sequence"/>
</dbReference>
<accession>A0A1I0C8Q4</accession>
<proteinExistence type="predicted"/>
<dbReference type="InterPro" id="IPR002818">
    <property type="entry name" value="DJ-1/PfpI"/>
</dbReference>
<gene>
    <name evidence="2" type="ORF">SAMN05443639_10220</name>
</gene>
<dbReference type="Gene3D" id="3.40.50.880">
    <property type="match status" value="1"/>
</dbReference>
<feature type="domain" description="DJ-1/PfpI" evidence="1">
    <location>
        <begin position="7"/>
        <end position="164"/>
    </location>
</feature>
<dbReference type="InterPro" id="IPR029062">
    <property type="entry name" value="Class_I_gatase-like"/>
</dbReference>
<keyword evidence="3" id="KW-1185">Reference proteome</keyword>
<dbReference type="InterPro" id="IPR052158">
    <property type="entry name" value="INH-QAR"/>
</dbReference>
<reference evidence="3" key="1">
    <citation type="submission" date="2016-10" db="EMBL/GenBank/DDBJ databases">
        <authorList>
            <person name="Varghese N."/>
            <person name="Submissions S."/>
        </authorList>
    </citation>
    <scope>NUCLEOTIDE SEQUENCE [LARGE SCALE GENOMIC DNA]</scope>
    <source>
        <strain evidence="3">DSM 16858</strain>
    </source>
</reference>